<feature type="domain" description="Trichome birefringence-like C-terminal" evidence="8">
    <location>
        <begin position="129"/>
        <end position="416"/>
    </location>
</feature>
<keyword evidence="7" id="KW-0472">Membrane</keyword>
<dbReference type="GO" id="GO:1990538">
    <property type="term" value="F:xylan O-acetyltransferase activity"/>
    <property type="evidence" value="ECO:0007669"/>
    <property type="project" value="UniProtKB-ARBA"/>
</dbReference>
<evidence type="ECO:0000256" key="2">
    <source>
        <dbReference type="ARBA" id="ARBA00007727"/>
    </source>
</evidence>
<sequence>MKSFTGKLPLSVTTIIVCVFALAVILYAEDIRTLTRSSMFKLRSCSKQCTTTNISDPNTEDNLEDEEKPVFDPNKCSVTKGKWVFNSSARPLYSDRTCPYLDRQFECVKNGRPDSDYQHWEWKPDDCFLPRFDAKITLKKLRGKRIMFVGDSLQRGQWESFVCMIESHLPKEQKSMKRGRILSVFKAKEYNATVEFYWAPFLIESNSDEHIIGDPNKRILRVDAIAKHAKNWEGVDVLLFNTYVWWMSGLKIKSLWGSFSNGEEGFEELDAVTAYRIGLKTWANWVDSTVNSNKTRVFFTTMSPTHMRSADWHHKGGIRCYNETRPVLERGYWGSGSDKRLMKVVESIVQRMKVPVTFLNITQLSEHRIDGHTSVYTETHGKILTDEQKSNPKTYADCIHWCLPGVPDTWNQLLYSYL</sequence>
<dbReference type="PANTHER" id="PTHR32285">
    <property type="entry name" value="PROTEIN TRICHOME BIREFRINGENCE-LIKE 9-RELATED"/>
    <property type="match status" value="1"/>
</dbReference>
<dbReference type="InterPro" id="IPR025846">
    <property type="entry name" value="TBL_N"/>
</dbReference>
<evidence type="ECO:0000313" key="10">
    <source>
        <dbReference type="EMBL" id="KAK1270941.1"/>
    </source>
</evidence>
<evidence type="ECO:0000256" key="4">
    <source>
        <dbReference type="ARBA" id="ARBA00022968"/>
    </source>
</evidence>
<reference evidence="10" key="2">
    <citation type="submission" date="2023-06" db="EMBL/GenBank/DDBJ databases">
        <authorList>
            <person name="Ma L."/>
            <person name="Liu K.-W."/>
            <person name="Li Z."/>
            <person name="Hsiao Y.-Y."/>
            <person name="Qi Y."/>
            <person name="Fu T."/>
            <person name="Tang G."/>
            <person name="Zhang D."/>
            <person name="Sun W.-H."/>
            <person name="Liu D.-K."/>
            <person name="Li Y."/>
            <person name="Chen G.-Z."/>
            <person name="Liu X.-D."/>
            <person name="Liao X.-Y."/>
            <person name="Jiang Y.-T."/>
            <person name="Yu X."/>
            <person name="Hao Y."/>
            <person name="Huang J."/>
            <person name="Zhao X.-W."/>
            <person name="Ke S."/>
            <person name="Chen Y.-Y."/>
            <person name="Wu W.-L."/>
            <person name="Hsu J.-L."/>
            <person name="Lin Y.-F."/>
            <person name="Huang M.-D."/>
            <person name="Li C.-Y."/>
            <person name="Huang L."/>
            <person name="Wang Z.-W."/>
            <person name="Zhao X."/>
            <person name="Zhong W.-Y."/>
            <person name="Peng D.-H."/>
            <person name="Ahmad S."/>
            <person name="Lan S."/>
            <person name="Zhang J.-S."/>
            <person name="Tsai W.-C."/>
            <person name="Van De Peer Y."/>
            <person name="Liu Z.-J."/>
        </authorList>
    </citation>
    <scope>NUCLEOTIDE SEQUENCE</scope>
    <source>
        <strain evidence="10">SCP</strain>
        <tissue evidence="10">Leaves</tissue>
    </source>
</reference>
<evidence type="ECO:0000256" key="3">
    <source>
        <dbReference type="ARBA" id="ARBA00022692"/>
    </source>
</evidence>
<feature type="domain" description="Trichome birefringence-like N-terminal" evidence="9">
    <location>
        <begin position="75"/>
        <end position="127"/>
    </location>
</feature>
<dbReference type="Pfam" id="PF13839">
    <property type="entry name" value="PC-Esterase"/>
    <property type="match status" value="1"/>
</dbReference>
<dbReference type="InterPro" id="IPR026057">
    <property type="entry name" value="TBL_C"/>
</dbReference>
<keyword evidence="4" id="KW-0735">Signal-anchor</keyword>
<comment type="caution">
    <text evidence="10">The sequence shown here is derived from an EMBL/GenBank/DDBJ whole genome shotgun (WGS) entry which is preliminary data.</text>
</comment>
<evidence type="ECO:0000256" key="7">
    <source>
        <dbReference type="ARBA" id="ARBA00023136"/>
    </source>
</evidence>
<proteinExistence type="inferred from homology"/>
<organism evidence="10 11">
    <name type="scientific">Acorus gramineus</name>
    <name type="common">Dwarf sweet flag</name>
    <dbReference type="NCBI Taxonomy" id="55184"/>
    <lineage>
        <taxon>Eukaryota</taxon>
        <taxon>Viridiplantae</taxon>
        <taxon>Streptophyta</taxon>
        <taxon>Embryophyta</taxon>
        <taxon>Tracheophyta</taxon>
        <taxon>Spermatophyta</taxon>
        <taxon>Magnoliopsida</taxon>
        <taxon>Liliopsida</taxon>
        <taxon>Acoraceae</taxon>
        <taxon>Acorus</taxon>
    </lineage>
</organism>
<evidence type="ECO:0000313" key="11">
    <source>
        <dbReference type="Proteomes" id="UP001179952"/>
    </source>
</evidence>
<dbReference type="Proteomes" id="UP001179952">
    <property type="component" value="Unassembled WGS sequence"/>
</dbReference>
<dbReference type="PANTHER" id="PTHR32285:SF7">
    <property type="entry name" value="PROTEIN TRICHOME BIREFRINGENCE-LIKE 3"/>
    <property type="match status" value="1"/>
</dbReference>
<comment type="subcellular location">
    <subcellularLocation>
        <location evidence="1">Golgi apparatus membrane</location>
        <topology evidence="1">Single-pass type II membrane protein</topology>
    </subcellularLocation>
</comment>
<evidence type="ECO:0008006" key="12">
    <source>
        <dbReference type="Google" id="ProtNLM"/>
    </source>
</evidence>
<dbReference type="AlphaFoldDB" id="A0AAV9B387"/>
<dbReference type="Pfam" id="PF14416">
    <property type="entry name" value="PMR5N"/>
    <property type="match status" value="1"/>
</dbReference>
<name>A0AAV9B387_ACOGR</name>
<keyword evidence="3" id="KW-0812">Transmembrane</keyword>
<dbReference type="GO" id="GO:0000139">
    <property type="term" value="C:Golgi membrane"/>
    <property type="evidence" value="ECO:0007669"/>
    <property type="project" value="UniProtKB-SubCell"/>
</dbReference>
<accession>A0AAV9B387</accession>
<evidence type="ECO:0000256" key="5">
    <source>
        <dbReference type="ARBA" id="ARBA00022989"/>
    </source>
</evidence>
<dbReference type="EMBL" id="JAUJYN010000005">
    <property type="protein sequence ID" value="KAK1270941.1"/>
    <property type="molecule type" value="Genomic_DNA"/>
</dbReference>
<evidence type="ECO:0000259" key="8">
    <source>
        <dbReference type="Pfam" id="PF13839"/>
    </source>
</evidence>
<comment type="similarity">
    <text evidence="2">Belongs to the PC-esterase family. TBL subfamily.</text>
</comment>
<dbReference type="InterPro" id="IPR029962">
    <property type="entry name" value="TBL"/>
</dbReference>
<evidence type="ECO:0000256" key="1">
    <source>
        <dbReference type="ARBA" id="ARBA00004323"/>
    </source>
</evidence>
<keyword evidence="6" id="KW-0333">Golgi apparatus</keyword>
<keyword evidence="5" id="KW-1133">Transmembrane helix</keyword>
<keyword evidence="11" id="KW-1185">Reference proteome</keyword>
<evidence type="ECO:0000259" key="9">
    <source>
        <dbReference type="Pfam" id="PF14416"/>
    </source>
</evidence>
<reference evidence="10" key="1">
    <citation type="journal article" date="2023" name="Nat. Commun.">
        <title>Diploid and tetraploid genomes of Acorus and the evolution of monocots.</title>
        <authorList>
            <person name="Ma L."/>
            <person name="Liu K.W."/>
            <person name="Li Z."/>
            <person name="Hsiao Y.Y."/>
            <person name="Qi Y."/>
            <person name="Fu T."/>
            <person name="Tang G.D."/>
            <person name="Zhang D."/>
            <person name="Sun W.H."/>
            <person name="Liu D.K."/>
            <person name="Li Y."/>
            <person name="Chen G.Z."/>
            <person name="Liu X.D."/>
            <person name="Liao X.Y."/>
            <person name="Jiang Y.T."/>
            <person name="Yu X."/>
            <person name="Hao Y."/>
            <person name="Huang J."/>
            <person name="Zhao X.W."/>
            <person name="Ke S."/>
            <person name="Chen Y.Y."/>
            <person name="Wu W.L."/>
            <person name="Hsu J.L."/>
            <person name="Lin Y.F."/>
            <person name="Huang M.D."/>
            <person name="Li C.Y."/>
            <person name="Huang L."/>
            <person name="Wang Z.W."/>
            <person name="Zhao X."/>
            <person name="Zhong W.Y."/>
            <person name="Peng D.H."/>
            <person name="Ahmad S."/>
            <person name="Lan S."/>
            <person name="Zhang J.S."/>
            <person name="Tsai W.C."/>
            <person name="Van de Peer Y."/>
            <person name="Liu Z.J."/>
        </authorList>
    </citation>
    <scope>NUCLEOTIDE SEQUENCE</scope>
    <source>
        <strain evidence="10">SCP</strain>
    </source>
</reference>
<evidence type="ECO:0000256" key="6">
    <source>
        <dbReference type="ARBA" id="ARBA00023034"/>
    </source>
</evidence>
<protein>
    <recommendedName>
        <fullName evidence="12">Trichome birefringence-like N-terminal domain-containing protein</fullName>
    </recommendedName>
</protein>
<gene>
    <name evidence="10" type="ORF">QJS04_geneDACA006090</name>
</gene>